<evidence type="ECO:0000313" key="2">
    <source>
        <dbReference type="EMBL" id="KAK2764691.1"/>
    </source>
</evidence>
<protein>
    <recommendedName>
        <fullName evidence="1">DUF5672 domain-containing protein</fullName>
    </recommendedName>
</protein>
<keyword evidence="3" id="KW-1185">Reference proteome</keyword>
<reference evidence="2" key="1">
    <citation type="submission" date="2023-02" db="EMBL/GenBank/DDBJ databases">
        <title>Colletotrichum kahawae CIFC_Que2 genome sequencing and assembly.</title>
        <authorList>
            <person name="Baroncelli R."/>
        </authorList>
    </citation>
    <scope>NUCLEOTIDE SEQUENCE</scope>
    <source>
        <strain evidence="2">CIFC_Que2</strain>
    </source>
</reference>
<feature type="domain" description="DUF5672" evidence="1">
    <location>
        <begin position="147"/>
        <end position="289"/>
    </location>
</feature>
<accession>A0AAE0D7D6</accession>
<name>A0AAE0D7D6_COLKA</name>
<evidence type="ECO:0000259" key="1">
    <source>
        <dbReference type="Pfam" id="PF18922"/>
    </source>
</evidence>
<dbReference type="EMBL" id="VYYT01000135">
    <property type="protein sequence ID" value="KAK2764691.1"/>
    <property type="molecule type" value="Genomic_DNA"/>
</dbReference>
<gene>
    <name evidence="2" type="ORF">CKAH01_04856</name>
</gene>
<comment type="caution">
    <text evidence="2">The sequence shown here is derived from an EMBL/GenBank/DDBJ whole genome shotgun (WGS) entry which is preliminary data.</text>
</comment>
<dbReference type="Pfam" id="PF18922">
    <property type="entry name" value="DUF5672"/>
    <property type="match status" value="1"/>
</dbReference>
<organism evidence="2 3">
    <name type="scientific">Colletotrichum kahawae</name>
    <name type="common">Coffee berry disease fungus</name>
    <dbReference type="NCBI Taxonomy" id="34407"/>
    <lineage>
        <taxon>Eukaryota</taxon>
        <taxon>Fungi</taxon>
        <taxon>Dikarya</taxon>
        <taxon>Ascomycota</taxon>
        <taxon>Pezizomycotina</taxon>
        <taxon>Sordariomycetes</taxon>
        <taxon>Hypocreomycetidae</taxon>
        <taxon>Glomerellales</taxon>
        <taxon>Glomerellaceae</taxon>
        <taxon>Colletotrichum</taxon>
        <taxon>Colletotrichum gloeosporioides species complex</taxon>
    </lineage>
</organism>
<evidence type="ECO:0000313" key="3">
    <source>
        <dbReference type="Proteomes" id="UP001281614"/>
    </source>
</evidence>
<dbReference type="InterPro" id="IPR043729">
    <property type="entry name" value="DUF5672"/>
</dbReference>
<sequence length="320" mass="36504">MVSIPGFNLISRHPSWDRYMINRKHRTQLTILIVFVLLIATWKTFKEKTSEYSGSLTRRGVQNVVQNLPAGDYFYISDALGASETPDTSNVAVIIETDITQVPNLVPIILHFATVLGPAWPIVLMTLEANWSPPDSPAFKRLMDTNQIRVKFLPSDTSLSEHHSVSVFLTSPWIWEHLYPFHRVLLFQADSIICSKSPMKIENFLEWDFIGAPIAPQFGHGYNGGFSLRNPKMMFNITSDPDVNLGSAEFEDQWFDANVRERSGKMPTPEQAMKFAVETMYYETPLGYHQPQRWQQGNIDKIAEWCPEIGLLQGGAHFFH</sequence>
<dbReference type="Proteomes" id="UP001281614">
    <property type="component" value="Unassembled WGS sequence"/>
</dbReference>
<proteinExistence type="predicted"/>
<dbReference type="AlphaFoldDB" id="A0AAE0D7D6"/>